<dbReference type="Proteomes" id="UP001066276">
    <property type="component" value="Chromosome 6"/>
</dbReference>
<accession>A0AAV7Q978</accession>
<comment type="caution">
    <text evidence="2">The sequence shown here is derived from an EMBL/GenBank/DDBJ whole genome shotgun (WGS) entry which is preliminary data.</text>
</comment>
<feature type="region of interest" description="Disordered" evidence="1">
    <location>
        <begin position="90"/>
        <end position="111"/>
    </location>
</feature>
<organism evidence="2 3">
    <name type="scientific">Pleurodeles waltl</name>
    <name type="common">Iberian ribbed newt</name>
    <dbReference type="NCBI Taxonomy" id="8319"/>
    <lineage>
        <taxon>Eukaryota</taxon>
        <taxon>Metazoa</taxon>
        <taxon>Chordata</taxon>
        <taxon>Craniata</taxon>
        <taxon>Vertebrata</taxon>
        <taxon>Euteleostomi</taxon>
        <taxon>Amphibia</taxon>
        <taxon>Batrachia</taxon>
        <taxon>Caudata</taxon>
        <taxon>Salamandroidea</taxon>
        <taxon>Salamandridae</taxon>
        <taxon>Pleurodelinae</taxon>
        <taxon>Pleurodeles</taxon>
    </lineage>
</organism>
<name>A0AAV7Q978_PLEWA</name>
<dbReference type="AlphaFoldDB" id="A0AAV7Q978"/>
<protein>
    <submittedName>
        <fullName evidence="2">Uncharacterized protein</fullName>
    </submittedName>
</protein>
<dbReference type="EMBL" id="JANPWB010000010">
    <property type="protein sequence ID" value="KAJ1137121.1"/>
    <property type="molecule type" value="Genomic_DNA"/>
</dbReference>
<gene>
    <name evidence="2" type="ORF">NDU88_003534</name>
</gene>
<proteinExistence type="predicted"/>
<evidence type="ECO:0000313" key="3">
    <source>
        <dbReference type="Proteomes" id="UP001066276"/>
    </source>
</evidence>
<evidence type="ECO:0000313" key="2">
    <source>
        <dbReference type="EMBL" id="KAJ1137121.1"/>
    </source>
</evidence>
<keyword evidence="3" id="KW-1185">Reference proteome</keyword>
<sequence>MLEAVVARGTAGSACFTQWLRPEMRLPSCVLLAGPAGGPLVSDRRRLCHRAGTPAVERRAARGEPGFARPAFCSSWLYCQLSGLLEGGSWPGGVTEDGDGAGPGPEPGPARLIQPIEVLWRGRFEDHQVEGMTTPWRPASKLCPIGLLPAT</sequence>
<reference evidence="2" key="1">
    <citation type="journal article" date="2022" name="bioRxiv">
        <title>Sequencing and chromosome-scale assembly of the giantPleurodeles waltlgenome.</title>
        <authorList>
            <person name="Brown T."/>
            <person name="Elewa A."/>
            <person name="Iarovenko S."/>
            <person name="Subramanian E."/>
            <person name="Araus A.J."/>
            <person name="Petzold A."/>
            <person name="Susuki M."/>
            <person name="Suzuki K.-i.T."/>
            <person name="Hayashi T."/>
            <person name="Toyoda A."/>
            <person name="Oliveira C."/>
            <person name="Osipova E."/>
            <person name="Leigh N.D."/>
            <person name="Simon A."/>
            <person name="Yun M.H."/>
        </authorList>
    </citation>
    <scope>NUCLEOTIDE SEQUENCE</scope>
    <source>
        <strain evidence="2">20211129_DDA</strain>
        <tissue evidence="2">Liver</tissue>
    </source>
</reference>
<evidence type="ECO:0000256" key="1">
    <source>
        <dbReference type="SAM" id="MobiDB-lite"/>
    </source>
</evidence>